<accession>A0AA40DJ39</accession>
<dbReference type="AlphaFoldDB" id="A0AA40DJ39"/>
<comment type="caution">
    <text evidence="2">The sequence shown here is derived from an EMBL/GenBank/DDBJ whole genome shotgun (WGS) entry which is preliminary data.</text>
</comment>
<dbReference type="RefSeq" id="XP_060290065.1">
    <property type="nucleotide sequence ID" value="XM_060446157.1"/>
</dbReference>
<sequence>MFVANPGVTWEDGPMLDGKRKEGTTVDGQELGAGYRGGSFIATASMSGHVAKIPQLRRRIYRADDGAVLSSHPR</sequence>
<evidence type="ECO:0000256" key="1">
    <source>
        <dbReference type="SAM" id="MobiDB-lite"/>
    </source>
</evidence>
<dbReference type="GeneID" id="85329427"/>
<evidence type="ECO:0000313" key="2">
    <source>
        <dbReference type="EMBL" id="KAK0703206.1"/>
    </source>
</evidence>
<name>A0AA40DJ39_9PEZI</name>
<protein>
    <submittedName>
        <fullName evidence="2">Uncharacterized protein</fullName>
    </submittedName>
</protein>
<gene>
    <name evidence="2" type="ORF">B0T26DRAFT_756772</name>
</gene>
<dbReference type="EMBL" id="JAUIRO010000008">
    <property type="protein sequence ID" value="KAK0703206.1"/>
    <property type="molecule type" value="Genomic_DNA"/>
</dbReference>
<keyword evidence="3" id="KW-1185">Reference proteome</keyword>
<evidence type="ECO:0000313" key="3">
    <source>
        <dbReference type="Proteomes" id="UP001172101"/>
    </source>
</evidence>
<proteinExistence type="predicted"/>
<dbReference type="Proteomes" id="UP001172101">
    <property type="component" value="Unassembled WGS sequence"/>
</dbReference>
<organism evidence="2 3">
    <name type="scientific">Lasiosphaeria miniovina</name>
    <dbReference type="NCBI Taxonomy" id="1954250"/>
    <lineage>
        <taxon>Eukaryota</taxon>
        <taxon>Fungi</taxon>
        <taxon>Dikarya</taxon>
        <taxon>Ascomycota</taxon>
        <taxon>Pezizomycotina</taxon>
        <taxon>Sordariomycetes</taxon>
        <taxon>Sordariomycetidae</taxon>
        <taxon>Sordariales</taxon>
        <taxon>Lasiosphaeriaceae</taxon>
        <taxon>Lasiosphaeria</taxon>
    </lineage>
</organism>
<feature type="region of interest" description="Disordered" evidence="1">
    <location>
        <begin position="1"/>
        <end position="29"/>
    </location>
</feature>
<reference evidence="2" key="1">
    <citation type="submission" date="2023-06" db="EMBL/GenBank/DDBJ databases">
        <title>Genome-scale phylogeny and comparative genomics of the fungal order Sordariales.</title>
        <authorList>
            <consortium name="Lawrence Berkeley National Laboratory"/>
            <person name="Hensen N."/>
            <person name="Bonometti L."/>
            <person name="Westerberg I."/>
            <person name="Brannstrom I.O."/>
            <person name="Guillou S."/>
            <person name="Cros-Aarteil S."/>
            <person name="Calhoun S."/>
            <person name="Haridas S."/>
            <person name="Kuo A."/>
            <person name="Mondo S."/>
            <person name="Pangilinan J."/>
            <person name="Riley R."/>
            <person name="LaButti K."/>
            <person name="Andreopoulos B."/>
            <person name="Lipzen A."/>
            <person name="Chen C."/>
            <person name="Yanf M."/>
            <person name="Daum C."/>
            <person name="Ng V."/>
            <person name="Clum A."/>
            <person name="Steindorff A."/>
            <person name="Ohm R."/>
            <person name="Martin F."/>
            <person name="Silar P."/>
            <person name="Natvig D."/>
            <person name="Lalanne C."/>
            <person name="Gautier V."/>
            <person name="Ament-velasquez S.L."/>
            <person name="Kruys A."/>
            <person name="Hutchinson M.I."/>
            <person name="Powell A.J."/>
            <person name="Barry K."/>
            <person name="Miller A.N."/>
            <person name="Grigoriev I.V."/>
            <person name="Debuchy R."/>
            <person name="Gladieux P."/>
            <person name="Thoren M.H."/>
            <person name="Johannesson H."/>
        </authorList>
    </citation>
    <scope>NUCLEOTIDE SEQUENCE</scope>
    <source>
        <strain evidence="2">SMH2392-1A</strain>
    </source>
</reference>